<gene>
    <name evidence="1" type="ORF">JOE21_001797</name>
</gene>
<dbReference type="Proteomes" id="UP001185012">
    <property type="component" value="Unassembled WGS sequence"/>
</dbReference>
<name>A0ABU1ILZ0_9BACL</name>
<reference evidence="1 2" key="1">
    <citation type="submission" date="2023-07" db="EMBL/GenBank/DDBJ databases">
        <title>Genomic Encyclopedia of Type Strains, Phase IV (KMG-IV): sequencing the most valuable type-strain genomes for metagenomic binning, comparative biology and taxonomic classification.</title>
        <authorList>
            <person name="Goeker M."/>
        </authorList>
    </citation>
    <scope>NUCLEOTIDE SEQUENCE [LARGE SCALE GENOMIC DNA]</scope>
    <source>
        <strain evidence="1 2">DSM 45903</strain>
    </source>
</reference>
<dbReference type="RefSeq" id="WP_309864852.1">
    <property type="nucleotide sequence ID" value="NZ_JAVDQG010000003.1"/>
</dbReference>
<proteinExistence type="predicted"/>
<dbReference type="EMBL" id="JAVDQG010000003">
    <property type="protein sequence ID" value="MDR6225799.1"/>
    <property type="molecule type" value="Genomic_DNA"/>
</dbReference>
<sequence length="59" mass="7268">MNGKPSFHQRSKEIHRRYRAGLISREEYLEQVKAGRFDQVMEDIDRKYEKYYKMLEKNA</sequence>
<organism evidence="1 2">
    <name type="scientific">Desmospora profundinema</name>
    <dbReference type="NCBI Taxonomy" id="1571184"/>
    <lineage>
        <taxon>Bacteria</taxon>
        <taxon>Bacillati</taxon>
        <taxon>Bacillota</taxon>
        <taxon>Bacilli</taxon>
        <taxon>Bacillales</taxon>
        <taxon>Thermoactinomycetaceae</taxon>
        <taxon>Desmospora</taxon>
    </lineage>
</organism>
<accession>A0ABU1ILZ0</accession>
<protein>
    <submittedName>
        <fullName evidence="1">Uncharacterized protein</fullName>
    </submittedName>
</protein>
<evidence type="ECO:0000313" key="2">
    <source>
        <dbReference type="Proteomes" id="UP001185012"/>
    </source>
</evidence>
<evidence type="ECO:0000313" key="1">
    <source>
        <dbReference type="EMBL" id="MDR6225799.1"/>
    </source>
</evidence>
<keyword evidence="2" id="KW-1185">Reference proteome</keyword>
<comment type="caution">
    <text evidence="1">The sequence shown here is derived from an EMBL/GenBank/DDBJ whole genome shotgun (WGS) entry which is preliminary data.</text>
</comment>